<keyword evidence="1" id="KW-0540">Nuclease</keyword>
<dbReference type="AlphaFoldDB" id="A0A4R4NSE9"/>
<dbReference type="EMBL" id="SMJW01000181">
    <property type="protein sequence ID" value="TDC10152.1"/>
    <property type="molecule type" value="Genomic_DNA"/>
</dbReference>
<dbReference type="OrthoDB" id="5148566at2"/>
<reference evidence="1 2" key="1">
    <citation type="submission" date="2019-03" db="EMBL/GenBank/DDBJ databases">
        <title>Draft genome sequences of novel Actinobacteria.</title>
        <authorList>
            <person name="Sahin N."/>
            <person name="Ay H."/>
            <person name="Saygin H."/>
        </authorList>
    </citation>
    <scope>NUCLEOTIDE SEQUENCE [LARGE SCALE GENOMIC DNA]</scope>
    <source>
        <strain evidence="1 2">DSM 45347</strain>
    </source>
</reference>
<dbReference type="InterPro" id="IPR019292">
    <property type="entry name" value="McrC"/>
</dbReference>
<keyword evidence="1" id="KW-0378">Hydrolase</keyword>
<dbReference type="Pfam" id="PF10117">
    <property type="entry name" value="McrBC"/>
    <property type="match status" value="1"/>
</dbReference>
<dbReference type="PANTHER" id="PTHR38733:SF1">
    <property type="entry name" value="TYPE IV METHYL-DIRECTED RESTRICTION ENZYME ECOKMCRBC"/>
    <property type="match status" value="1"/>
</dbReference>
<keyword evidence="2" id="KW-1185">Reference proteome</keyword>
<dbReference type="PANTHER" id="PTHR38733">
    <property type="entry name" value="PROTEIN MCRC"/>
    <property type="match status" value="1"/>
</dbReference>
<proteinExistence type="predicted"/>
<dbReference type="GO" id="GO:0004519">
    <property type="term" value="F:endonuclease activity"/>
    <property type="evidence" value="ECO:0007669"/>
    <property type="project" value="UniProtKB-KW"/>
</dbReference>
<comment type="caution">
    <text evidence="1">The sequence shown here is derived from an EMBL/GenBank/DDBJ whole genome shotgun (WGS) entry which is preliminary data.</text>
</comment>
<evidence type="ECO:0000313" key="1">
    <source>
        <dbReference type="EMBL" id="TDC10152.1"/>
    </source>
</evidence>
<sequence>MTVLHLGESDPWTEHELTAEQAAILAATDLVRIAPGPRAGLWRLRDNGLVGGARIGPPHGRVEMRVRPKTPIDRLLHLLGYARKARGWRREEVDAGERTELLPALAHAFARAAERALGQGVLLGYRETEEALPVVRGRIRVKEQIQRRHGFPVPVEVRYDDYTVDIPENRLLLAATHRLLRLPGVPSGTRRLLRHLPLRLDGVERLVPGRPLPAWTPSRLNTRYHTALGIADLVLRGASYELGDGTSVRVDGLMLEMWRVFEDFVCVALGEALRPYGGTVRLQDERHHLDTAHRVRLRPDLLLSTADGRPLAVVDAKYKTGDTPQQDLYQMLAYCTAMRLRRAYLVYASKTETHTHVITGTEDVQIVETTLDLSAPPEDLREQVAALARQIVADEAGRPVTIAAVAP</sequence>
<organism evidence="1 2">
    <name type="scientific">Actinomadura bangladeshensis</name>
    <dbReference type="NCBI Taxonomy" id="453573"/>
    <lineage>
        <taxon>Bacteria</taxon>
        <taxon>Bacillati</taxon>
        <taxon>Actinomycetota</taxon>
        <taxon>Actinomycetes</taxon>
        <taxon>Streptosporangiales</taxon>
        <taxon>Thermomonosporaceae</taxon>
        <taxon>Actinomadura</taxon>
    </lineage>
</organism>
<dbReference type="Proteomes" id="UP000295431">
    <property type="component" value="Unassembled WGS sequence"/>
</dbReference>
<gene>
    <name evidence="1" type="ORF">E1284_28380</name>
</gene>
<keyword evidence="1" id="KW-0255">Endonuclease</keyword>
<protein>
    <submittedName>
        <fullName evidence="1">Restriction endonuclease</fullName>
    </submittedName>
</protein>
<dbReference type="Gene3D" id="3.90.320.10">
    <property type="match status" value="1"/>
</dbReference>
<accession>A0A4R4NSE9</accession>
<dbReference type="RefSeq" id="WP_131943218.1">
    <property type="nucleotide sequence ID" value="NZ_BAAAMX010000007.1"/>
</dbReference>
<name>A0A4R4NSE9_9ACTN</name>
<dbReference type="InterPro" id="IPR011604">
    <property type="entry name" value="PDDEXK-like_dom_sf"/>
</dbReference>
<evidence type="ECO:0000313" key="2">
    <source>
        <dbReference type="Proteomes" id="UP000295431"/>
    </source>
</evidence>